<organism evidence="8 9">
    <name type="scientific">Thiomonas arsenitoxydans (strain DSM 22701 / CIP 110005 / 3As)</name>
    <dbReference type="NCBI Taxonomy" id="426114"/>
    <lineage>
        <taxon>Bacteria</taxon>
        <taxon>Pseudomonadati</taxon>
        <taxon>Pseudomonadota</taxon>
        <taxon>Betaproteobacteria</taxon>
        <taxon>Burkholderiales</taxon>
        <taxon>Thiomonas</taxon>
    </lineage>
</organism>
<evidence type="ECO:0000313" key="9">
    <source>
        <dbReference type="Proteomes" id="UP000664800"/>
    </source>
</evidence>
<dbReference type="GO" id="GO:0003924">
    <property type="term" value="F:GTPase activity"/>
    <property type="evidence" value="ECO:0007669"/>
    <property type="project" value="InterPro"/>
</dbReference>
<dbReference type="PANTHER" id="PTHR10465">
    <property type="entry name" value="TRANSMEMBRANE GTPASE FZO1"/>
    <property type="match status" value="1"/>
</dbReference>
<dbReference type="GO" id="GO:0008053">
    <property type="term" value="P:mitochondrial fusion"/>
    <property type="evidence" value="ECO:0007669"/>
    <property type="project" value="TreeGrafter"/>
</dbReference>
<evidence type="ECO:0000256" key="1">
    <source>
        <dbReference type="ARBA" id="ARBA00004370"/>
    </source>
</evidence>
<dbReference type="Pfam" id="PF00350">
    <property type="entry name" value="Dynamin_N"/>
    <property type="match status" value="1"/>
</dbReference>
<evidence type="ECO:0000256" key="4">
    <source>
        <dbReference type="ARBA" id="ARBA00023134"/>
    </source>
</evidence>
<dbReference type="EMBL" id="JAFKMR010000031">
    <property type="protein sequence ID" value="MBN8745468.1"/>
    <property type="molecule type" value="Genomic_DNA"/>
</dbReference>
<feature type="domain" description="Dynamin N-terminal" evidence="7">
    <location>
        <begin position="50"/>
        <end position="270"/>
    </location>
</feature>
<accession>A0A8I1N056</accession>
<evidence type="ECO:0000256" key="3">
    <source>
        <dbReference type="ARBA" id="ARBA00022801"/>
    </source>
</evidence>
<dbReference type="SUPFAM" id="SSF52540">
    <property type="entry name" value="P-loop containing nucleoside triphosphate hydrolases"/>
    <property type="match status" value="1"/>
</dbReference>
<dbReference type="Proteomes" id="UP000664800">
    <property type="component" value="Unassembled WGS sequence"/>
</dbReference>
<keyword evidence="6" id="KW-0175">Coiled coil</keyword>
<feature type="coiled-coil region" evidence="6">
    <location>
        <begin position="652"/>
        <end position="679"/>
    </location>
</feature>
<sequence>MIGQRHREKKAAVLDVWRRYSAFRGLTDDGVDPAFLELRAKALEDGKYVLAIVGETKAGKSTFINALLGERILPTDILQSSSAIVEIFKSEKKYVEVRYADGHVERVEDDLNTPDVDKAFEYLRRIGSIQDRFRKIPATLIDAYIVDGRIKPDSPLPIAELESASKLPLKGKEGLLEEYVRARTLDQIPVEITFGFPLKYAFDELRLVDSPGVNALGGVQDRTFAYLHNANAVLFVHSMDGSVENSAFREFITHVIPNRTKHALFLVLSKSGTKSKIEIDEKLGEARSLFSQEFDSERILHADSMFKIMSEEILRFATVGDLEAHYDERRVYYEQRYEQEPRQEWRDEAVTYTIKTNLLASAMKRIGNGADREFVRSELRRLSNFDVMERTIDEFSARAPELQLAELLAAVKRGYENQIIAHEQDIDFLEKKKKHPQTLENELNEIRRLLSMYKLSMHEFAEQMMAKYVGTNAKYRKKLEDLKSEHLQAVQAATDGNMVRKVLADFHDANSTFIDEVAREVRDEFKNELARLGDQFKSEHSINVPTVDIDGIEAKAKDASHQTTEVPRDPKDFWERARKFLSMGFWSPTGSEPVFDPGCFLHNFKSEAARGINGIVGEDYEFISHFLDNFIAEFKRALQSLIDGRQKAYEELLEQKATNDETLADIAAAENRKRRISEEVSHVSEMLEDLR</sequence>
<keyword evidence="3" id="KW-0378">Hydrolase</keyword>
<evidence type="ECO:0000259" key="7">
    <source>
        <dbReference type="Pfam" id="PF00350"/>
    </source>
</evidence>
<comment type="caution">
    <text evidence="8">The sequence shown here is derived from an EMBL/GenBank/DDBJ whole genome shotgun (WGS) entry which is preliminary data.</text>
</comment>
<gene>
    <name evidence="8" type="ORF">J0I24_14375</name>
</gene>
<dbReference type="InterPro" id="IPR027094">
    <property type="entry name" value="Mitofusin_fam"/>
</dbReference>
<dbReference type="Gene3D" id="3.40.50.300">
    <property type="entry name" value="P-loop containing nucleotide triphosphate hydrolases"/>
    <property type="match status" value="1"/>
</dbReference>
<feature type="coiled-coil region" evidence="6">
    <location>
        <begin position="465"/>
        <end position="492"/>
    </location>
</feature>
<keyword evidence="5" id="KW-0472">Membrane</keyword>
<dbReference type="GO" id="GO:0016020">
    <property type="term" value="C:membrane"/>
    <property type="evidence" value="ECO:0007669"/>
    <property type="project" value="UniProtKB-SubCell"/>
</dbReference>
<dbReference type="InterPro" id="IPR045063">
    <property type="entry name" value="Dynamin_N"/>
</dbReference>
<reference evidence="8" key="1">
    <citation type="submission" date="2021-02" db="EMBL/GenBank/DDBJ databases">
        <title>Thiocyanate and organic carbon inputs drive convergent selection for specific autotrophic Afipia and Thiobacillus strains within complex microbiomes.</title>
        <authorList>
            <person name="Huddy R.J."/>
            <person name="Sachdeva R."/>
            <person name="Kadzinga F."/>
            <person name="Kantor R.S."/>
            <person name="Harrison S.T.L."/>
            <person name="Banfield J.F."/>
        </authorList>
    </citation>
    <scope>NUCLEOTIDE SEQUENCE</scope>
    <source>
        <strain evidence="8">SCN18_13_7_16_R3_B_64_19</strain>
    </source>
</reference>
<evidence type="ECO:0000256" key="6">
    <source>
        <dbReference type="SAM" id="Coils"/>
    </source>
</evidence>
<dbReference type="GO" id="GO:0005525">
    <property type="term" value="F:GTP binding"/>
    <property type="evidence" value="ECO:0007669"/>
    <property type="project" value="UniProtKB-KW"/>
</dbReference>
<dbReference type="RefSeq" id="WP_276732253.1">
    <property type="nucleotide sequence ID" value="NZ_JAFKMR010000031.1"/>
</dbReference>
<dbReference type="AlphaFoldDB" id="A0A8I1N056"/>
<keyword evidence="4" id="KW-0342">GTP-binding</keyword>
<comment type="subcellular location">
    <subcellularLocation>
        <location evidence="1">Membrane</location>
    </subcellularLocation>
</comment>
<keyword evidence="2" id="KW-0547">Nucleotide-binding</keyword>
<dbReference type="PANTHER" id="PTHR10465:SF0">
    <property type="entry name" value="SARCALUMENIN"/>
    <property type="match status" value="1"/>
</dbReference>
<name>A0A8I1N056_THIA3</name>
<proteinExistence type="predicted"/>
<evidence type="ECO:0000256" key="5">
    <source>
        <dbReference type="ARBA" id="ARBA00023136"/>
    </source>
</evidence>
<evidence type="ECO:0000256" key="2">
    <source>
        <dbReference type="ARBA" id="ARBA00022741"/>
    </source>
</evidence>
<dbReference type="InterPro" id="IPR027417">
    <property type="entry name" value="P-loop_NTPase"/>
</dbReference>
<evidence type="ECO:0000313" key="8">
    <source>
        <dbReference type="EMBL" id="MBN8745468.1"/>
    </source>
</evidence>
<protein>
    <submittedName>
        <fullName evidence="8">Dynamin family protein</fullName>
    </submittedName>
</protein>